<dbReference type="SUPFAM" id="SSF46785">
    <property type="entry name" value="Winged helix' DNA-binding domain"/>
    <property type="match status" value="1"/>
</dbReference>
<feature type="domain" description="HTH crp-type" evidence="4">
    <location>
        <begin position="150"/>
        <end position="216"/>
    </location>
</feature>
<evidence type="ECO:0000313" key="5">
    <source>
        <dbReference type="EMBL" id="APW42425.1"/>
    </source>
</evidence>
<keyword evidence="3" id="KW-0804">Transcription</keyword>
<dbReference type="PANTHER" id="PTHR24567">
    <property type="entry name" value="CRP FAMILY TRANSCRIPTIONAL REGULATORY PROTEIN"/>
    <property type="match status" value="1"/>
</dbReference>
<dbReference type="Proteomes" id="UP000186110">
    <property type="component" value="Chromosome"/>
</dbReference>
<dbReference type="GO" id="GO:0005829">
    <property type="term" value="C:cytosol"/>
    <property type="evidence" value="ECO:0007669"/>
    <property type="project" value="TreeGrafter"/>
</dbReference>
<dbReference type="eggNOG" id="COG0664">
    <property type="taxonomic scope" value="Bacteria"/>
</dbReference>
<dbReference type="Pfam" id="PF00027">
    <property type="entry name" value="cNMP_binding"/>
    <property type="match status" value="1"/>
</dbReference>
<keyword evidence="2" id="KW-0238">DNA-binding</keyword>
<accession>A0A1P8K8W6</accession>
<dbReference type="GO" id="GO:0003700">
    <property type="term" value="F:DNA-binding transcription factor activity"/>
    <property type="evidence" value="ECO:0007669"/>
    <property type="project" value="TreeGrafter"/>
</dbReference>
<evidence type="ECO:0000313" key="6">
    <source>
        <dbReference type="Proteomes" id="UP000186110"/>
    </source>
</evidence>
<keyword evidence="6" id="KW-1185">Reference proteome</keyword>
<dbReference type="Pfam" id="PF13545">
    <property type="entry name" value="HTH_Crp_2"/>
    <property type="match status" value="1"/>
</dbReference>
<organism evidence="5 6">
    <name type="scientific">Rhodoferax saidenbachensis</name>
    <dbReference type="NCBI Taxonomy" id="1484693"/>
    <lineage>
        <taxon>Bacteria</taxon>
        <taxon>Pseudomonadati</taxon>
        <taxon>Pseudomonadota</taxon>
        <taxon>Betaproteobacteria</taxon>
        <taxon>Burkholderiales</taxon>
        <taxon>Comamonadaceae</taxon>
        <taxon>Rhodoferax</taxon>
    </lineage>
</organism>
<evidence type="ECO:0000259" key="4">
    <source>
        <dbReference type="PROSITE" id="PS51063"/>
    </source>
</evidence>
<evidence type="ECO:0000256" key="1">
    <source>
        <dbReference type="ARBA" id="ARBA00023015"/>
    </source>
</evidence>
<dbReference type="InterPro" id="IPR000595">
    <property type="entry name" value="cNMP-bd_dom"/>
</dbReference>
<dbReference type="AlphaFoldDB" id="A0A1P8K8W6"/>
<dbReference type="Gene3D" id="2.60.120.10">
    <property type="entry name" value="Jelly Rolls"/>
    <property type="match status" value="1"/>
</dbReference>
<reference evidence="5 6" key="1">
    <citation type="submission" date="2017-01" db="EMBL/GenBank/DDBJ databases">
        <authorList>
            <person name="Mah S.A."/>
            <person name="Swanson W.J."/>
            <person name="Moy G.W."/>
            <person name="Vacquier V.D."/>
        </authorList>
    </citation>
    <scope>NUCLEOTIDE SEQUENCE [LARGE SCALE GENOMIC DNA]</scope>
    <source>
        <strain evidence="5 6">DSM 22694</strain>
    </source>
</reference>
<name>A0A1P8K8W6_9BURK</name>
<proteinExistence type="predicted"/>
<evidence type="ECO:0000256" key="3">
    <source>
        <dbReference type="ARBA" id="ARBA00023163"/>
    </source>
</evidence>
<dbReference type="EMBL" id="CP019239">
    <property type="protein sequence ID" value="APW42425.1"/>
    <property type="molecule type" value="Genomic_DNA"/>
</dbReference>
<dbReference type="RefSeq" id="WP_029705791.1">
    <property type="nucleotide sequence ID" value="NZ_CP019239.1"/>
</dbReference>
<dbReference type="Gene3D" id="1.10.10.10">
    <property type="entry name" value="Winged helix-like DNA-binding domain superfamily/Winged helix DNA-binding domain"/>
    <property type="match status" value="1"/>
</dbReference>
<dbReference type="InterPro" id="IPR036390">
    <property type="entry name" value="WH_DNA-bd_sf"/>
</dbReference>
<keyword evidence="1" id="KW-0805">Transcription regulation</keyword>
<sequence length="243" mass="27064">MHTVHIPLIAAQQNQLLAALPTEDRDRWHCRMELVELSLNQVLYSTVRAPEYVYFPTTAIVSLMSTTRDGASAEVAVVGNDGVVGVSWLLGADYAATDAVVQSAGRAFRISAEFVKNEIEHSYGVMKVVMRYAQSVLGQIAQTAVCNRYHSIDQQLCRRLLTGLDRLSSDELDMTHELAANLLGVRREGVSMAAHKLQEAGLIRYSRGHIVVLDRERLEEKTCECYAASQKEYRRLQPVAMVA</sequence>
<dbReference type="STRING" id="1484693.RS694_07645"/>
<dbReference type="SMART" id="SM00419">
    <property type="entry name" value="HTH_CRP"/>
    <property type="match status" value="1"/>
</dbReference>
<dbReference type="PANTHER" id="PTHR24567:SF74">
    <property type="entry name" value="HTH-TYPE TRANSCRIPTIONAL REGULATOR ARCR"/>
    <property type="match status" value="1"/>
</dbReference>
<gene>
    <name evidence="5" type="ORF">RS694_07645</name>
</gene>
<dbReference type="InterPro" id="IPR012318">
    <property type="entry name" value="HTH_CRP"/>
</dbReference>
<dbReference type="PROSITE" id="PS51063">
    <property type="entry name" value="HTH_CRP_2"/>
    <property type="match status" value="1"/>
</dbReference>
<dbReference type="InterPro" id="IPR036388">
    <property type="entry name" value="WH-like_DNA-bd_sf"/>
</dbReference>
<protein>
    <submittedName>
        <fullName evidence="5">Crp/Fnr family transcriptional regulator</fullName>
    </submittedName>
</protein>
<dbReference type="SUPFAM" id="SSF51206">
    <property type="entry name" value="cAMP-binding domain-like"/>
    <property type="match status" value="1"/>
</dbReference>
<dbReference type="KEGG" id="rsb:RS694_07645"/>
<evidence type="ECO:0000256" key="2">
    <source>
        <dbReference type="ARBA" id="ARBA00023125"/>
    </source>
</evidence>
<dbReference type="InterPro" id="IPR050397">
    <property type="entry name" value="Env_Response_Regulators"/>
</dbReference>
<dbReference type="GO" id="GO:0003677">
    <property type="term" value="F:DNA binding"/>
    <property type="evidence" value="ECO:0007669"/>
    <property type="project" value="UniProtKB-KW"/>
</dbReference>
<dbReference type="InterPro" id="IPR018490">
    <property type="entry name" value="cNMP-bd_dom_sf"/>
</dbReference>
<dbReference type="InterPro" id="IPR014710">
    <property type="entry name" value="RmlC-like_jellyroll"/>
</dbReference>